<dbReference type="GO" id="GO:0016614">
    <property type="term" value="F:oxidoreductase activity, acting on CH-OH group of donors"/>
    <property type="evidence" value="ECO:0007669"/>
    <property type="project" value="InterPro"/>
</dbReference>
<evidence type="ECO:0000256" key="1">
    <source>
        <dbReference type="ARBA" id="ARBA00001974"/>
    </source>
</evidence>
<dbReference type="InterPro" id="IPR007867">
    <property type="entry name" value="GMC_OxRtase_C"/>
</dbReference>
<dbReference type="Pfam" id="PF00732">
    <property type="entry name" value="GMC_oxred_N"/>
    <property type="match status" value="2"/>
</dbReference>
<feature type="domain" description="WSC" evidence="8">
    <location>
        <begin position="1444"/>
        <end position="1535"/>
    </location>
</feature>
<dbReference type="PROSITE" id="PS51212">
    <property type="entry name" value="WSC"/>
    <property type="match status" value="4"/>
</dbReference>
<dbReference type="InterPro" id="IPR012132">
    <property type="entry name" value="GMC_OxRdtase"/>
</dbReference>
<proteinExistence type="inferred from homology"/>
<reference evidence="9 10" key="1">
    <citation type="submission" date="2015-10" db="EMBL/GenBank/DDBJ databases">
        <title>Full genome of DAOMC 229536 Phialocephala scopiformis, a fungal endophyte of spruce producing the potent anti-insectan compound rugulosin.</title>
        <authorList>
            <consortium name="DOE Joint Genome Institute"/>
            <person name="Walker A.K."/>
            <person name="Frasz S.L."/>
            <person name="Seifert K.A."/>
            <person name="Miller J.D."/>
            <person name="Mondo S.J."/>
            <person name="Labutti K."/>
            <person name="Lipzen A."/>
            <person name="Dockter R."/>
            <person name="Kennedy M."/>
            <person name="Grigoriev I.V."/>
            <person name="Spatafora J.W."/>
        </authorList>
    </citation>
    <scope>NUCLEOTIDE SEQUENCE [LARGE SCALE GENOMIC DNA]</scope>
    <source>
        <strain evidence="9 10">CBS 120377</strain>
    </source>
</reference>
<dbReference type="SMART" id="SM00321">
    <property type="entry name" value="WSC"/>
    <property type="match status" value="4"/>
</dbReference>
<feature type="domain" description="WSC" evidence="8">
    <location>
        <begin position="1282"/>
        <end position="1376"/>
    </location>
</feature>
<evidence type="ECO:0000256" key="5">
    <source>
        <dbReference type="ARBA" id="ARBA00023002"/>
    </source>
</evidence>
<accession>A0A194XD92</accession>
<dbReference type="InterPro" id="IPR013783">
    <property type="entry name" value="Ig-like_fold"/>
</dbReference>
<dbReference type="EMBL" id="KQ947414">
    <property type="protein sequence ID" value="KUJ17722.1"/>
    <property type="molecule type" value="Genomic_DNA"/>
</dbReference>
<evidence type="ECO:0000256" key="6">
    <source>
        <dbReference type="RuleBase" id="RU003968"/>
    </source>
</evidence>
<feature type="region of interest" description="Disordered" evidence="7">
    <location>
        <begin position="1416"/>
        <end position="1435"/>
    </location>
</feature>
<evidence type="ECO:0000256" key="7">
    <source>
        <dbReference type="SAM" id="MobiDB-lite"/>
    </source>
</evidence>
<dbReference type="Gene3D" id="2.60.40.10">
    <property type="entry name" value="Immunoglobulins"/>
    <property type="match status" value="1"/>
</dbReference>
<dbReference type="GeneID" id="28832251"/>
<keyword evidence="5" id="KW-0560">Oxidoreductase</keyword>
<dbReference type="Proteomes" id="UP000070700">
    <property type="component" value="Unassembled WGS sequence"/>
</dbReference>
<feature type="compositionally biased region" description="Low complexity" evidence="7">
    <location>
        <begin position="1416"/>
        <end position="1426"/>
    </location>
</feature>
<comment type="cofactor">
    <cofactor evidence="1">
        <name>FAD</name>
        <dbReference type="ChEBI" id="CHEBI:57692"/>
    </cofactor>
</comment>
<sequence>MADQHLPALSSLEEFLGHEYDFLVVGGGTAGLVVAARLTENPTISVGVLEAGPAHLNDPMILTPALYNWAPRRGLTGISFDQPRGKGLGGSSAINYQMYNRGQVSDYDDWERFGNPGWDFQSMLPYFKISPTERFKTDALVTKLILSPGNEPAVTGIEFEHSGRTHQLSTKKEIILSAGSYKTPQLLELSGIGNPAIPSKSGIETLIPNPRIGENLRDHPATGVGYELVPGQKSLDMLQDPATFQAAQKEYMESRTGPLSSGGSAGGFVALADICSADEIASIQKRILNSHEEGLLPAAKKLIADGYASHDDGSIQIILLPASLGLRDLTDQKKFFAGDEDVKKRGAQGLAMGCAVARPVSAGSVHIRSPDPHQDPDIDPAYLVEEVDLEVIARGMQVAMKMAETSPLKDLIARRYWPDESVDLSTLEGCMGIYVLDAVNGTLVASRDLSSEGEGPFMVSDLPSCNDIGQTIGITGTPIIDPTTDTIYFWAKSYLSPGQSGWQNGAYSFHAVDAATLKEKSGFPTNIQGFMADNDNTRHFTGGDHLQRTGLNMINGIVYAGFGAHCDLFNYTGWVIGMSTAGKYVTGYATFGGAGTPAEDGTWSGGGGAAGIWMAGSALASDNTGRLFFATGNGRGTGVNQVAAAPGHVHLDTLAECIVNLMLNANGSLTQQDYFQPASYLAMDNGDRDLGSGGVILPDPSVFSGGGVARLAITCGKNGNCFIANADNLGGYKMGTASEDAVIQTLTPPGNGELFGNPGTYPLEGGYMYITPVGMPTYVYSLGSDTKGRPACTLVAQTNETAAGAVGAGPATITSLNGQAGTAILWICDTNGIRAYHAVPVNGQMLRINLPPAGGLTKFSRATFGDGRYYMTTSAGAILAFGAPVSVPLNCASPIDFGSVQVGAASILSVTCVANIPITKVEGLLLGSPIYQALNSSLPTEGLNEGASFSFPITLNLTKYVLGGGSTSSPKISPGIVSSALTLFTKNAKSGYSTEQSISLRGKAVVNGPFLSVSPLQVTFPSIVVGSQASVGGVASTFLIENAGKSNLDILGYAFSTNNDGPFTNVTMKPTSVLDNDGYFTSQDLPSLGTSILAGSSVTVTVNFNTSVVGSHFTMLTIFSNAGTSYVILSGTASTTPIAVLEQSTNEGGWIKIPGCIAGCTSQINIGSLPGSGSLTQTIRLTNNGGSNLLVTKSKPPEGVVLGATNPSTDFSEGLSIAPGSYATATVYFEPGSAVLNSDPATYFGAWTLNTNDLTFGVHVLNFTGTLAPPVVGPLLGNGSAQFQYLGCFHDGAGARVEPNQLSNTNNSNGLCQQQALKAGHVFGGTEYTTECWYGSVIPSPSSKAADSMCMNYACPGDSTQWCGGVGGYLELYYDRMKYDPGSEKLTPSPSSTTLSSSSLSTTSLSSTKIESATSSVSLTSGTKSSPTTSAHTANPTIPSIVGNYHYIDCHSDNTTIRTLQSHRIATDDMTIQYCAGNCTGYTYFGVEYSTECYYGNILTFGSFTTVDERCKMVCGGDLNQLCGGSNGLTLFQLSVAGLTSSSTITSTMGSLPLVSISSPATSRPAQVTTSSPSLQTSTSETAITPSISISQSQSSVSSSSSTSTFLASPTSTSNPWIYVGCANDTSATRALPNIFTWSPNMTIPLCLLTCQNANYPLAGLEFGDQCMCSLTLSHNSSLGYDGCDMPCVGNDNQTCGGVNRVGIWNLTGYVYPRVIETVGNWSLEGCVEDEVAKRVLGNYSHAGTASEGMTIQRCLSTCQGMGLRYAGVEFGNECYCGSSITRNGTVIEDIEDCIGTFCSRYETQFCGAADRLLLRSIHEFLCSGYIS</sequence>
<organism evidence="9 10">
    <name type="scientific">Mollisia scopiformis</name>
    <name type="common">Conifer needle endophyte fungus</name>
    <name type="synonym">Phialocephala scopiformis</name>
    <dbReference type="NCBI Taxonomy" id="149040"/>
    <lineage>
        <taxon>Eukaryota</taxon>
        <taxon>Fungi</taxon>
        <taxon>Dikarya</taxon>
        <taxon>Ascomycota</taxon>
        <taxon>Pezizomycotina</taxon>
        <taxon>Leotiomycetes</taxon>
        <taxon>Helotiales</taxon>
        <taxon>Mollisiaceae</taxon>
        <taxon>Mollisia</taxon>
    </lineage>
</organism>
<feature type="domain" description="WSC" evidence="8">
    <location>
        <begin position="1616"/>
        <end position="1708"/>
    </location>
</feature>
<gene>
    <name evidence="9" type="ORF">LY89DRAFT_781866</name>
</gene>
<dbReference type="PROSITE" id="PS00623">
    <property type="entry name" value="GMC_OXRED_1"/>
    <property type="match status" value="1"/>
</dbReference>
<dbReference type="Gene3D" id="3.50.50.60">
    <property type="entry name" value="FAD/NAD(P)-binding domain"/>
    <property type="match status" value="2"/>
</dbReference>
<dbReference type="PANTHER" id="PTHR11552">
    <property type="entry name" value="GLUCOSE-METHANOL-CHOLINE GMC OXIDOREDUCTASE"/>
    <property type="match status" value="1"/>
</dbReference>
<dbReference type="OrthoDB" id="5985073at2759"/>
<dbReference type="SUPFAM" id="SSF51905">
    <property type="entry name" value="FAD/NAD(P)-binding domain"/>
    <property type="match status" value="1"/>
</dbReference>
<dbReference type="InParanoid" id="A0A194XD92"/>
<dbReference type="Pfam" id="PF05199">
    <property type="entry name" value="GMC_oxred_C"/>
    <property type="match status" value="1"/>
</dbReference>
<name>A0A194XD92_MOLSC</name>
<evidence type="ECO:0000256" key="4">
    <source>
        <dbReference type="ARBA" id="ARBA00022827"/>
    </source>
</evidence>
<dbReference type="Pfam" id="PF01822">
    <property type="entry name" value="WSC"/>
    <property type="match status" value="4"/>
</dbReference>
<dbReference type="Gene3D" id="3.30.560.10">
    <property type="entry name" value="Glucose Oxidase, domain 3"/>
    <property type="match status" value="2"/>
</dbReference>
<dbReference type="PANTHER" id="PTHR11552:SF210">
    <property type="entry name" value="GLUCOSE-METHANOL-CHOLINE OXIDOREDUCTASE N-TERMINAL DOMAIN-CONTAINING PROTEIN-RELATED"/>
    <property type="match status" value="1"/>
</dbReference>
<dbReference type="GO" id="GO:0050660">
    <property type="term" value="F:flavin adenine dinucleotide binding"/>
    <property type="evidence" value="ECO:0007669"/>
    <property type="project" value="InterPro"/>
</dbReference>
<evidence type="ECO:0000259" key="8">
    <source>
        <dbReference type="PROSITE" id="PS51212"/>
    </source>
</evidence>
<dbReference type="InterPro" id="IPR036188">
    <property type="entry name" value="FAD/NAD-bd_sf"/>
</dbReference>
<keyword evidence="3 6" id="KW-0285">Flavoprotein</keyword>
<dbReference type="KEGG" id="psco:LY89DRAFT_781866"/>
<evidence type="ECO:0000313" key="10">
    <source>
        <dbReference type="Proteomes" id="UP000070700"/>
    </source>
</evidence>
<evidence type="ECO:0000313" key="9">
    <source>
        <dbReference type="EMBL" id="KUJ17722.1"/>
    </source>
</evidence>
<feature type="domain" description="WSC" evidence="8">
    <location>
        <begin position="1721"/>
        <end position="1819"/>
    </location>
</feature>
<dbReference type="RefSeq" id="XP_018072077.1">
    <property type="nucleotide sequence ID" value="XM_018222525.1"/>
</dbReference>
<keyword evidence="4 6" id="KW-0274">FAD</keyword>
<dbReference type="SUPFAM" id="SSF54373">
    <property type="entry name" value="FAD-linked reductases, C-terminal domain"/>
    <property type="match status" value="1"/>
</dbReference>
<dbReference type="InterPro" id="IPR000172">
    <property type="entry name" value="GMC_OxRdtase_N"/>
</dbReference>
<evidence type="ECO:0000256" key="2">
    <source>
        <dbReference type="ARBA" id="ARBA00010790"/>
    </source>
</evidence>
<dbReference type="InterPro" id="IPR027424">
    <property type="entry name" value="Glucose_Oxidase_domain_2"/>
</dbReference>
<dbReference type="PROSITE" id="PS00624">
    <property type="entry name" value="GMC_OXRED_2"/>
    <property type="match status" value="1"/>
</dbReference>
<keyword evidence="10" id="KW-1185">Reference proteome</keyword>
<dbReference type="InterPro" id="IPR002889">
    <property type="entry name" value="WSC_carb-bd"/>
</dbReference>
<evidence type="ECO:0000256" key="3">
    <source>
        <dbReference type="ARBA" id="ARBA00022630"/>
    </source>
</evidence>
<dbReference type="Gene3D" id="4.10.450.10">
    <property type="entry name" value="Glucose Oxidase, domain 2"/>
    <property type="match status" value="1"/>
</dbReference>
<protein>
    <submittedName>
        <fullName evidence="9">FAD/NAD(P)-binding domain-containing protein</fullName>
    </submittedName>
</protein>
<comment type="similarity">
    <text evidence="2 6">Belongs to the GMC oxidoreductase family.</text>
</comment>